<keyword evidence="3" id="KW-1185">Reference proteome</keyword>
<gene>
    <name evidence="2" type="ORF">ALEPTO_LOCUS4000</name>
</gene>
<comment type="caution">
    <text evidence="2">The sequence shown here is derived from an EMBL/GenBank/DDBJ whole genome shotgun (WGS) entry which is preliminary data.</text>
</comment>
<keyword evidence="1" id="KW-0812">Transmembrane</keyword>
<dbReference type="AlphaFoldDB" id="A0A9N9F5A5"/>
<evidence type="ECO:0000313" key="2">
    <source>
        <dbReference type="EMBL" id="CAG8511527.1"/>
    </source>
</evidence>
<feature type="transmembrane region" description="Helical" evidence="1">
    <location>
        <begin position="433"/>
        <end position="453"/>
    </location>
</feature>
<dbReference type="OrthoDB" id="2408558at2759"/>
<evidence type="ECO:0000256" key="1">
    <source>
        <dbReference type="SAM" id="Phobius"/>
    </source>
</evidence>
<feature type="transmembrane region" description="Helical" evidence="1">
    <location>
        <begin position="18"/>
        <end position="36"/>
    </location>
</feature>
<dbReference type="Proteomes" id="UP000789508">
    <property type="component" value="Unassembled WGS sequence"/>
</dbReference>
<feature type="transmembrane region" description="Helical" evidence="1">
    <location>
        <begin position="71"/>
        <end position="90"/>
    </location>
</feature>
<sequence>MYSSESSPHNSAISTSRLFWTIFLLLISSLYLYVAIKDYRNWRHLRDAFFTRKKRKSSNLQNIIPQQQNPLVFVPFIPIAFIYLLVRIAWDAFRLFVFYSLDIAEASVYYLIDFIKWSATMMPKFVSAIHAGFHSYIKIPFFRFAKASIDWMQTCAWPVIKHCSIVTYRFSVDVAESGKVLAKELYRSSVQLLRIGWREVGYPACMFLVRLFDALVVEPVEWIIPRAIYLQRIMWFCACSLARDLSEDFRDLCIFTWKVSTTAWVKILYPTALFVEKLIVDWYQEVISSGILLAIFLYKHLILASICEATWLFIEILQDPIIRSTIKSVYLFIYEGTLLSRIKQKIISLIPEIGENVRRSMLGTIEGISYAYVDIYIFSLWSKDIVIPTLRAIPIIHANLKKISTTVYYFARQNLIETCQKLWAIFGPLIRPIITSLGIFYTTVILVVILATIRTSKAAFAWSVVTLVYLWHQSLITFGVTFNLLSLFYQSIHPHLTSFTNTLISISRSVFANVSEAWVLYFPHVLENVTKFLAVQLQAIRDFGYETYALYHPLIISYKERVAQFADEAVVTIGQAMIEWTKKEKELRMSIYVNSDNE</sequence>
<organism evidence="2 3">
    <name type="scientific">Ambispora leptoticha</name>
    <dbReference type="NCBI Taxonomy" id="144679"/>
    <lineage>
        <taxon>Eukaryota</taxon>
        <taxon>Fungi</taxon>
        <taxon>Fungi incertae sedis</taxon>
        <taxon>Mucoromycota</taxon>
        <taxon>Glomeromycotina</taxon>
        <taxon>Glomeromycetes</taxon>
        <taxon>Archaeosporales</taxon>
        <taxon>Ambisporaceae</taxon>
        <taxon>Ambispora</taxon>
    </lineage>
</organism>
<keyword evidence="1" id="KW-1133">Transmembrane helix</keyword>
<protein>
    <submittedName>
        <fullName evidence="2">2651_t:CDS:1</fullName>
    </submittedName>
</protein>
<accession>A0A9N9F5A5</accession>
<proteinExistence type="predicted"/>
<feature type="transmembrane region" description="Helical" evidence="1">
    <location>
        <begin position="459"/>
        <end position="485"/>
    </location>
</feature>
<dbReference type="EMBL" id="CAJVPS010000841">
    <property type="protein sequence ID" value="CAG8511527.1"/>
    <property type="molecule type" value="Genomic_DNA"/>
</dbReference>
<reference evidence="2" key="1">
    <citation type="submission" date="2021-06" db="EMBL/GenBank/DDBJ databases">
        <authorList>
            <person name="Kallberg Y."/>
            <person name="Tangrot J."/>
            <person name="Rosling A."/>
        </authorList>
    </citation>
    <scope>NUCLEOTIDE SEQUENCE</scope>
    <source>
        <strain evidence="2">FL130A</strain>
    </source>
</reference>
<name>A0A9N9F5A5_9GLOM</name>
<evidence type="ECO:0000313" key="3">
    <source>
        <dbReference type="Proteomes" id="UP000789508"/>
    </source>
</evidence>
<keyword evidence="1" id="KW-0472">Membrane</keyword>